<keyword evidence="3 7" id="KW-0812">Transmembrane</keyword>
<dbReference type="Pfam" id="PF02321">
    <property type="entry name" value="OEP"/>
    <property type="match status" value="2"/>
</dbReference>
<keyword evidence="9" id="KW-1185">Reference proteome</keyword>
<protein>
    <submittedName>
        <fullName evidence="8">TolC family protein</fullName>
    </submittedName>
</protein>
<keyword evidence="6 7" id="KW-0449">Lipoprotein</keyword>
<evidence type="ECO:0000256" key="1">
    <source>
        <dbReference type="ARBA" id="ARBA00007613"/>
    </source>
</evidence>
<organism evidence="8 9">
    <name type="scientific">Aquipseudomonas guryensis</name>
    <dbReference type="NCBI Taxonomy" id="2759165"/>
    <lineage>
        <taxon>Bacteria</taxon>
        <taxon>Pseudomonadati</taxon>
        <taxon>Pseudomonadota</taxon>
        <taxon>Gammaproteobacteria</taxon>
        <taxon>Pseudomonadales</taxon>
        <taxon>Pseudomonadaceae</taxon>
        <taxon>Aquipseudomonas</taxon>
    </lineage>
</organism>
<gene>
    <name evidence="8" type="ORF">H3H45_11515</name>
</gene>
<dbReference type="PANTHER" id="PTHR30203:SF25">
    <property type="entry name" value="OUTER MEMBRANE PROTEIN-RELATED"/>
    <property type="match status" value="1"/>
</dbReference>
<evidence type="ECO:0000313" key="9">
    <source>
        <dbReference type="Proteomes" id="UP000581189"/>
    </source>
</evidence>
<keyword evidence="4 7" id="KW-0564">Palmitate</keyword>
<dbReference type="Gene3D" id="2.20.200.10">
    <property type="entry name" value="Outer membrane efflux proteins (OEP)"/>
    <property type="match status" value="1"/>
</dbReference>
<dbReference type="AlphaFoldDB" id="A0A7W4H505"/>
<keyword evidence="5" id="KW-0998">Cell outer membrane</keyword>
<comment type="subcellular location">
    <subcellularLocation>
        <location evidence="7">Cell outer membrane</location>
        <topology evidence="7">Lipid-anchor</topology>
    </subcellularLocation>
</comment>
<reference evidence="8 9" key="1">
    <citation type="submission" date="2020-08" db="EMBL/GenBank/DDBJ databases">
        <authorList>
            <person name="Kim C.M."/>
        </authorList>
    </citation>
    <scope>NUCLEOTIDE SEQUENCE [LARGE SCALE GENOMIC DNA]</scope>
    <source>
        <strain evidence="8 9">SR9</strain>
    </source>
</reference>
<dbReference type="GO" id="GO:0015562">
    <property type="term" value="F:efflux transmembrane transporter activity"/>
    <property type="evidence" value="ECO:0007669"/>
    <property type="project" value="InterPro"/>
</dbReference>
<dbReference type="InterPro" id="IPR003423">
    <property type="entry name" value="OMP_efflux"/>
</dbReference>
<dbReference type="Proteomes" id="UP000581189">
    <property type="component" value="Unassembled WGS sequence"/>
</dbReference>
<dbReference type="EMBL" id="JACJFN010000002">
    <property type="protein sequence ID" value="MBB1519867.1"/>
    <property type="molecule type" value="Genomic_DNA"/>
</dbReference>
<evidence type="ECO:0000256" key="6">
    <source>
        <dbReference type="ARBA" id="ARBA00023288"/>
    </source>
</evidence>
<keyword evidence="2 7" id="KW-1134">Transmembrane beta strand</keyword>
<dbReference type="Gene3D" id="1.20.1600.10">
    <property type="entry name" value="Outer membrane efflux proteins (OEP)"/>
    <property type="match status" value="1"/>
</dbReference>
<evidence type="ECO:0000256" key="3">
    <source>
        <dbReference type="ARBA" id="ARBA00022692"/>
    </source>
</evidence>
<accession>A0A7W4H505</accession>
<dbReference type="NCBIfam" id="TIGR01845">
    <property type="entry name" value="outer_NodT"/>
    <property type="match status" value="1"/>
</dbReference>
<evidence type="ECO:0000256" key="4">
    <source>
        <dbReference type="ARBA" id="ARBA00023139"/>
    </source>
</evidence>
<comment type="caution">
    <text evidence="8">The sequence shown here is derived from an EMBL/GenBank/DDBJ whole genome shotgun (WGS) entry which is preliminary data.</text>
</comment>
<keyword evidence="7" id="KW-0472">Membrane</keyword>
<evidence type="ECO:0000256" key="5">
    <source>
        <dbReference type="ARBA" id="ARBA00023237"/>
    </source>
</evidence>
<evidence type="ECO:0000256" key="2">
    <source>
        <dbReference type="ARBA" id="ARBA00022452"/>
    </source>
</evidence>
<dbReference type="GO" id="GO:0009279">
    <property type="term" value="C:cell outer membrane"/>
    <property type="evidence" value="ECO:0007669"/>
    <property type="project" value="UniProtKB-SubCell"/>
</dbReference>
<name>A0A7W4H505_9GAMM</name>
<sequence>MSPLPSLRRSELCSRADHLSGFKSFARRGLGVPLRSYRLFIPAALALAVSACAVGPDYQAPATAPAQLNSLEAGNYDRTRFEAVWWQQFDDPTLNQLVQQSLKENRELRVAFARLRAARAIRDDAANDQLPTITSRASGEFGKAQQPPTSEERIRQERYDLGLDMAWELDLFGRIQRQIEASEAAQDVAEAELFQLQVSLIAELVDAYGDMRGAQLRERIARDNLKNQQESRGLTEQLRDAGVGSELDVLRSDARLAATEASLPQLQATQARARNRIATLLGQRPEQLTVDLSAKPLPVIAKALSIGDPAELLRRRPDIRAAERQLATATANVGVATADLFPRVSLSGFLGFTAGRGSQLGASAAQAWGVAPTISWAAFDLGSVRARLRGAEAEADGALAGYEQQVLLALEESENAFSDYAKRQQRLLALVRQSQASRAAAEQAAVRYREGTVDFLVLLDAERERLAAEDAQAQAEVELYRGIVAIYKALGGGWQPQA</sequence>
<comment type="similarity">
    <text evidence="1 7">Belongs to the outer membrane factor (OMF) (TC 1.B.17) family.</text>
</comment>
<evidence type="ECO:0000313" key="8">
    <source>
        <dbReference type="EMBL" id="MBB1519867.1"/>
    </source>
</evidence>
<dbReference type="InterPro" id="IPR010131">
    <property type="entry name" value="MdtP/NodT-like"/>
</dbReference>
<evidence type="ECO:0000256" key="7">
    <source>
        <dbReference type="RuleBase" id="RU362097"/>
    </source>
</evidence>
<dbReference type="SUPFAM" id="SSF56954">
    <property type="entry name" value="Outer membrane efflux proteins (OEP)"/>
    <property type="match status" value="1"/>
</dbReference>
<dbReference type="PANTHER" id="PTHR30203">
    <property type="entry name" value="OUTER MEMBRANE CATION EFFLUX PROTEIN"/>
    <property type="match status" value="1"/>
</dbReference>
<dbReference type="RefSeq" id="WP_182833852.1">
    <property type="nucleotide sequence ID" value="NZ_JACJFN010000002.1"/>
</dbReference>
<proteinExistence type="inferred from homology"/>